<evidence type="ECO:0000256" key="1">
    <source>
        <dbReference type="ARBA" id="ARBA00001946"/>
    </source>
</evidence>
<dbReference type="Pfam" id="PF01909">
    <property type="entry name" value="NTP_transf_2"/>
    <property type="match status" value="1"/>
</dbReference>
<accession>A0A832A1U8</accession>
<evidence type="ECO:0000256" key="7">
    <source>
        <dbReference type="ARBA" id="ARBA00022840"/>
    </source>
</evidence>
<dbReference type="EMBL" id="DSTK01000011">
    <property type="protein sequence ID" value="HFK96311.1"/>
    <property type="molecule type" value="Genomic_DNA"/>
</dbReference>
<keyword evidence="7" id="KW-0067">ATP-binding</keyword>
<comment type="cofactor">
    <cofactor evidence="1">
        <name>Mg(2+)</name>
        <dbReference type="ChEBI" id="CHEBI:18420"/>
    </cofactor>
</comment>
<dbReference type="Gene3D" id="3.30.460.10">
    <property type="entry name" value="Beta Polymerase, domain 2"/>
    <property type="match status" value="1"/>
</dbReference>
<dbReference type="InterPro" id="IPR043519">
    <property type="entry name" value="NT_sf"/>
</dbReference>
<evidence type="ECO:0000256" key="2">
    <source>
        <dbReference type="ARBA" id="ARBA00022649"/>
    </source>
</evidence>
<evidence type="ECO:0000259" key="10">
    <source>
        <dbReference type="Pfam" id="PF01909"/>
    </source>
</evidence>
<name>A0A832A1U8_9BACT</name>
<comment type="similarity">
    <text evidence="9">Belongs to the MntA antitoxin family.</text>
</comment>
<protein>
    <submittedName>
        <fullName evidence="11">Nucleotidyltransferase</fullName>
    </submittedName>
</protein>
<gene>
    <name evidence="11" type="ORF">ENS06_03175</name>
</gene>
<dbReference type="AlphaFoldDB" id="A0A832A1U8"/>
<evidence type="ECO:0000256" key="9">
    <source>
        <dbReference type="ARBA" id="ARBA00038276"/>
    </source>
</evidence>
<dbReference type="PANTHER" id="PTHR33571:SF12">
    <property type="entry name" value="BSL3053 PROTEIN"/>
    <property type="match status" value="1"/>
</dbReference>
<keyword evidence="2" id="KW-1277">Toxin-antitoxin system</keyword>
<keyword evidence="3 11" id="KW-0808">Transferase</keyword>
<sequence>MKRIDVFPESIAEFCQKHGIRWLAIFGSALRDDFGPDSDLDILVEFEPDRIPTLFDIPSMEHELSALFGGRKVDLRTPEDLSPYFRKQVLSEAEVQYAAG</sequence>
<evidence type="ECO:0000256" key="8">
    <source>
        <dbReference type="ARBA" id="ARBA00022842"/>
    </source>
</evidence>
<keyword evidence="5" id="KW-0479">Metal-binding</keyword>
<dbReference type="PANTHER" id="PTHR33571">
    <property type="entry name" value="SSL8005 PROTEIN"/>
    <property type="match status" value="1"/>
</dbReference>
<dbReference type="GO" id="GO:0016779">
    <property type="term" value="F:nucleotidyltransferase activity"/>
    <property type="evidence" value="ECO:0007669"/>
    <property type="project" value="UniProtKB-KW"/>
</dbReference>
<keyword evidence="4" id="KW-0548">Nucleotidyltransferase</keyword>
<feature type="domain" description="Polymerase nucleotidyl transferase" evidence="10">
    <location>
        <begin position="12"/>
        <end position="93"/>
    </location>
</feature>
<comment type="caution">
    <text evidence="11">The sequence shown here is derived from an EMBL/GenBank/DDBJ whole genome shotgun (WGS) entry which is preliminary data.</text>
</comment>
<evidence type="ECO:0000256" key="5">
    <source>
        <dbReference type="ARBA" id="ARBA00022723"/>
    </source>
</evidence>
<dbReference type="InterPro" id="IPR052038">
    <property type="entry name" value="Type-VII_TA_antitoxin"/>
</dbReference>
<evidence type="ECO:0000256" key="3">
    <source>
        <dbReference type="ARBA" id="ARBA00022679"/>
    </source>
</evidence>
<evidence type="ECO:0000256" key="6">
    <source>
        <dbReference type="ARBA" id="ARBA00022741"/>
    </source>
</evidence>
<dbReference type="GO" id="GO:0005524">
    <property type="term" value="F:ATP binding"/>
    <property type="evidence" value="ECO:0007669"/>
    <property type="project" value="UniProtKB-KW"/>
</dbReference>
<dbReference type="InterPro" id="IPR002934">
    <property type="entry name" value="Polymerase_NTP_transf_dom"/>
</dbReference>
<reference evidence="11" key="1">
    <citation type="journal article" date="2020" name="mSystems">
        <title>Genome- and Community-Level Interaction Insights into Carbon Utilization and Element Cycling Functions of Hydrothermarchaeota in Hydrothermal Sediment.</title>
        <authorList>
            <person name="Zhou Z."/>
            <person name="Liu Y."/>
            <person name="Xu W."/>
            <person name="Pan J."/>
            <person name="Luo Z.H."/>
            <person name="Li M."/>
        </authorList>
    </citation>
    <scope>NUCLEOTIDE SEQUENCE [LARGE SCALE GENOMIC DNA]</scope>
    <source>
        <strain evidence="11">SpSt-456</strain>
    </source>
</reference>
<proteinExistence type="inferred from homology"/>
<keyword evidence="8" id="KW-0460">Magnesium</keyword>
<organism evidence="11">
    <name type="scientific">Desulfacinum infernum</name>
    <dbReference type="NCBI Taxonomy" id="35837"/>
    <lineage>
        <taxon>Bacteria</taxon>
        <taxon>Pseudomonadati</taxon>
        <taxon>Thermodesulfobacteriota</taxon>
        <taxon>Syntrophobacteria</taxon>
        <taxon>Syntrophobacterales</taxon>
        <taxon>Syntrophobacteraceae</taxon>
        <taxon>Desulfacinum</taxon>
    </lineage>
</organism>
<evidence type="ECO:0000256" key="4">
    <source>
        <dbReference type="ARBA" id="ARBA00022695"/>
    </source>
</evidence>
<evidence type="ECO:0000313" key="11">
    <source>
        <dbReference type="EMBL" id="HFK96311.1"/>
    </source>
</evidence>
<dbReference type="SUPFAM" id="SSF81301">
    <property type="entry name" value="Nucleotidyltransferase"/>
    <property type="match status" value="1"/>
</dbReference>
<keyword evidence="6" id="KW-0547">Nucleotide-binding</keyword>
<dbReference type="GO" id="GO:0046872">
    <property type="term" value="F:metal ion binding"/>
    <property type="evidence" value="ECO:0007669"/>
    <property type="project" value="UniProtKB-KW"/>
</dbReference>
<dbReference type="CDD" id="cd05403">
    <property type="entry name" value="NT_KNTase_like"/>
    <property type="match status" value="1"/>
</dbReference>